<keyword evidence="1" id="KW-1133">Transmembrane helix</keyword>
<dbReference type="InterPro" id="IPR045339">
    <property type="entry name" value="DUF6534"/>
</dbReference>
<protein>
    <recommendedName>
        <fullName evidence="2">DUF6534 domain-containing protein</fullName>
    </recommendedName>
</protein>
<feature type="transmembrane region" description="Helical" evidence="1">
    <location>
        <begin position="142"/>
        <end position="163"/>
    </location>
</feature>
<dbReference type="EMBL" id="WHVB01000025">
    <property type="protein sequence ID" value="KAF8470500.1"/>
    <property type="molecule type" value="Genomic_DNA"/>
</dbReference>
<evidence type="ECO:0000259" key="2">
    <source>
        <dbReference type="Pfam" id="PF20152"/>
    </source>
</evidence>
<feature type="transmembrane region" description="Helical" evidence="1">
    <location>
        <begin position="118"/>
        <end position="136"/>
    </location>
</feature>
<organism evidence="3 4">
    <name type="scientific">Russula ochroleuca</name>
    <dbReference type="NCBI Taxonomy" id="152965"/>
    <lineage>
        <taxon>Eukaryota</taxon>
        <taxon>Fungi</taxon>
        <taxon>Dikarya</taxon>
        <taxon>Basidiomycota</taxon>
        <taxon>Agaricomycotina</taxon>
        <taxon>Agaricomycetes</taxon>
        <taxon>Russulales</taxon>
        <taxon>Russulaceae</taxon>
        <taxon>Russula</taxon>
    </lineage>
</organism>
<keyword evidence="4" id="KW-1185">Reference proteome</keyword>
<feature type="transmembrane region" description="Helical" evidence="1">
    <location>
        <begin position="183"/>
        <end position="206"/>
    </location>
</feature>
<gene>
    <name evidence="3" type="ORF">DFH94DRAFT_685127</name>
</gene>
<accession>A0A9P5JYG0</accession>
<dbReference type="Proteomes" id="UP000759537">
    <property type="component" value="Unassembled WGS sequence"/>
</dbReference>
<name>A0A9P5JYG0_9AGAM</name>
<reference evidence="3" key="1">
    <citation type="submission" date="2019-10" db="EMBL/GenBank/DDBJ databases">
        <authorList>
            <consortium name="DOE Joint Genome Institute"/>
            <person name="Kuo A."/>
            <person name="Miyauchi S."/>
            <person name="Kiss E."/>
            <person name="Drula E."/>
            <person name="Kohler A."/>
            <person name="Sanchez-Garcia M."/>
            <person name="Andreopoulos B."/>
            <person name="Barry K.W."/>
            <person name="Bonito G."/>
            <person name="Buee M."/>
            <person name="Carver A."/>
            <person name="Chen C."/>
            <person name="Cichocki N."/>
            <person name="Clum A."/>
            <person name="Culley D."/>
            <person name="Crous P.W."/>
            <person name="Fauchery L."/>
            <person name="Girlanda M."/>
            <person name="Hayes R."/>
            <person name="Keri Z."/>
            <person name="LaButti K."/>
            <person name="Lipzen A."/>
            <person name="Lombard V."/>
            <person name="Magnuson J."/>
            <person name="Maillard F."/>
            <person name="Morin E."/>
            <person name="Murat C."/>
            <person name="Nolan M."/>
            <person name="Ohm R."/>
            <person name="Pangilinan J."/>
            <person name="Pereira M."/>
            <person name="Perotto S."/>
            <person name="Peter M."/>
            <person name="Riley R."/>
            <person name="Sitrit Y."/>
            <person name="Stielow B."/>
            <person name="Szollosi G."/>
            <person name="Zifcakova L."/>
            <person name="Stursova M."/>
            <person name="Spatafora J.W."/>
            <person name="Tedersoo L."/>
            <person name="Vaario L.-M."/>
            <person name="Yamada A."/>
            <person name="Yan M."/>
            <person name="Wang P."/>
            <person name="Xu J."/>
            <person name="Bruns T."/>
            <person name="Baldrian P."/>
            <person name="Vilgalys R."/>
            <person name="Henrissat B."/>
            <person name="Grigoriev I.V."/>
            <person name="Hibbett D."/>
            <person name="Nagy L.G."/>
            <person name="Martin F.M."/>
        </authorList>
    </citation>
    <scope>NUCLEOTIDE SEQUENCE</scope>
    <source>
        <strain evidence="3">Prilba</strain>
    </source>
</reference>
<reference evidence="3" key="2">
    <citation type="journal article" date="2020" name="Nat. Commun.">
        <title>Large-scale genome sequencing of mycorrhizal fungi provides insights into the early evolution of symbiotic traits.</title>
        <authorList>
            <person name="Miyauchi S."/>
            <person name="Kiss E."/>
            <person name="Kuo A."/>
            <person name="Drula E."/>
            <person name="Kohler A."/>
            <person name="Sanchez-Garcia M."/>
            <person name="Morin E."/>
            <person name="Andreopoulos B."/>
            <person name="Barry K.W."/>
            <person name="Bonito G."/>
            <person name="Buee M."/>
            <person name="Carver A."/>
            <person name="Chen C."/>
            <person name="Cichocki N."/>
            <person name="Clum A."/>
            <person name="Culley D."/>
            <person name="Crous P.W."/>
            <person name="Fauchery L."/>
            <person name="Girlanda M."/>
            <person name="Hayes R.D."/>
            <person name="Keri Z."/>
            <person name="LaButti K."/>
            <person name="Lipzen A."/>
            <person name="Lombard V."/>
            <person name="Magnuson J."/>
            <person name="Maillard F."/>
            <person name="Murat C."/>
            <person name="Nolan M."/>
            <person name="Ohm R.A."/>
            <person name="Pangilinan J."/>
            <person name="Pereira M.F."/>
            <person name="Perotto S."/>
            <person name="Peter M."/>
            <person name="Pfister S."/>
            <person name="Riley R."/>
            <person name="Sitrit Y."/>
            <person name="Stielow J.B."/>
            <person name="Szollosi G."/>
            <person name="Zifcakova L."/>
            <person name="Stursova M."/>
            <person name="Spatafora J.W."/>
            <person name="Tedersoo L."/>
            <person name="Vaario L.M."/>
            <person name="Yamada A."/>
            <person name="Yan M."/>
            <person name="Wang P."/>
            <person name="Xu J."/>
            <person name="Bruns T."/>
            <person name="Baldrian P."/>
            <person name="Vilgalys R."/>
            <person name="Dunand C."/>
            <person name="Henrissat B."/>
            <person name="Grigoriev I.V."/>
            <person name="Hibbett D."/>
            <person name="Nagy L.G."/>
            <person name="Martin F.M."/>
        </authorList>
    </citation>
    <scope>NUCLEOTIDE SEQUENCE</scope>
    <source>
        <strain evidence="3">Prilba</strain>
    </source>
</reference>
<dbReference type="OrthoDB" id="3223377at2759"/>
<dbReference type="Pfam" id="PF20152">
    <property type="entry name" value="DUF6534"/>
    <property type="match status" value="1"/>
</dbReference>
<feature type="domain" description="DUF6534" evidence="2">
    <location>
        <begin position="148"/>
        <end position="229"/>
    </location>
</feature>
<keyword evidence="1" id="KW-0472">Membrane</keyword>
<dbReference type="PANTHER" id="PTHR40465:SF1">
    <property type="entry name" value="DUF6534 DOMAIN-CONTAINING PROTEIN"/>
    <property type="match status" value="1"/>
</dbReference>
<evidence type="ECO:0000256" key="1">
    <source>
        <dbReference type="SAM" id="Phobius"/>
    </source>
</evidence>
<comment type="caution">
    <text evidence="3">The sequence shown here is derived from an EMBL/GenBank/DDBJ whole genome shotgun (WGS) entry which is preliminary data.</text>
</comment>
<proteinExistence type="predicted"/>
<evidence type="ECO:0000313" key="3">
    <source>
        <dbReference type="EMBL" id="KAF8470500.1"/>
    </source>
</evidence>
<sequence length="322" mass="35797">MGGPSPADVSKLSRATPLLFGPLINWTLYGVLCIQIYVYSYNFPNDKLALKLLGEYSTLVDALTAADLHYWFIQGFGNVERLKDSHYAPIDIAIMHSIISLIVQEYFCYRIWTLNKRLSWLCVIIAISVVLGRYAVSKPAYYLWSLPSAFADILIAIAMTALLRQTTRVDSEGQFPNYVLLRVVRLTIETNTLTAGVAIASFVLYVAFPDEIYYTFTYSNTLLVSLNNRIYFRDHPFSGVRGSTRCFVDSGRSRRSAVSSLTIAQPVLHHTGSIGDRLANPGMKVIDIGKSAVIEDSPDPRSFDSNPAPIVDGNFLGVNTNT</sequence>
<dbReference type="AlphaFoldDB" id="A0A9P5JYG0"/>
<dbReference type="PANTHER" id="PTHR40465">
    <property type="entry name" value="CHROMOSOME 1, WHOLE GENOME SHOTGUN SEQUENCE"/>
    <property type="match status" value="1"/>
</dbReference>
<evidence type="ECO:0000313" key="4">
    <source>
        <dbReference type="Proteomes" id="UP000759537"/>
    </source>
</evidence>
<feature type="transmembrane region" description="Helical" evidence="1">
    <location>
        <begin position="20"/>
        <end position="40"/>
    </location>
</feature>
<keyword evidence="1" id="KW-0812">Transmembrane</keyword>